<gene>
    <name evidence="1" type="ORF">BECKDK2373B_GA0170837_10654</name>
</gene>
<evidence type="ECO:0000313" key="1">
    <source>
        <dbReference type="EMBL" id="VFJ57310.1"/>
    </source>
</evidence>
<organism evidence="1">
    <name type="scientific">Candidatus Kentrum sp. DK</name>
    <dbReference type="NCBI Taxonomy" id="2126562"/>
    <lineage>
        <taxon>Bacteria</taxon>
        <taxon>Pseudomonadati</taxon>
        <taxon>Pseudomonadota</taxon>
        <taxon>Gammaproteobacteria</taxon>
        <taxon>Candidatus Kentrum</taxon>
    </lineage>
</organism>
<sequence>MITWLHLSDIHLCPPKTGWDADRILRLLIDDLRKMARDHGLAPDLLLVTGDLAFGDSSIDEQFDNESASLSSRRGLPKSSARITHNRFIPPFMNGEIPL</sequence>
<dbReference type="Gene3D" id="3.60.21.10">
    <property type="match status" value="1"/>
</dbReference>
<protein>
    <recommendedName>
        <fullName evidence="2">Calcineurin-like phosphoesterase</fullName>
    </recommendedName>
</protein>
<dbReference type="InterPro" id="IPR029052">
    <property type="entry name" value="Metallo-depent_PP-like"/>
</dbReference>
<evidence type="ECO:0008006" key="2">
    <source>
        <dbReference type="Google" id="ProtNLM"/>
    </source>
</evidence>
<dbReference type="SUPFAM" id="SSF56300">
    <property type="entry name" value="Metallo-dependent phosphatases"/>
    <property type="match status" value="1"/>
</dbReference>
<proteinExistence type="predicted"/>
<name>A0A450STI8_9GAMM</name>
<dbReference type="AlphaFoldDB" id="A0A450STI8"/>
<dbReference type="EMBL" id="CAADEX010000065">
    <property type="protein sequence ID" value="VFJ57310.1"/>
    <property type="molecule type" value="Genomic_DNA"/>
</dbReference>
<accession>A0A450STI8</accession>
<reference evidence="1" key="1">
    <citation type="submission" date="2019-02" db="EMBL/GenBank/DDBJ databases">
        <authorList>
            <person name="Gruber-Vodicka R. H."/>
            <person name="Seah K. B. B."/>
        </authorList>
    </citation>
    <scope>NUCLEOTIDE SEQUENCE</scope>
    <source>
        <strain evidence="1">BECK_DK47</strain>
    </source>
</reference>